<keyword evidence="3" id="KW-0547">Nucleotide-binding</keyword>
<keyword evidence="1" id="KW-0808">Transferase</keyword>
<keyword evidence="4" id="KW-1185">Reference proteome</keyword>
<keyword evidence="1" id="KW-0418">Kinase</keyword>
<feature type="domain" description="Histidine kinase/HSP90-like ATPase" evidence="2">
    <location>
        <begin position="29"/>
        <end position="140"/>
    </location>
</feature>
<keyword evidence="1" id="KW-0723">Serine/threonine-protein kinase</keyword>
<dbReference type="GO" id="GO:0005524">
    <property type="term" value="F:ATP binding"/>
    <property type="evidence" value="ECO:0007669"/>
    <property type="project" value="UniProtKB-KW"/>
</dbReference>
<proteinExistence type="predicted"/>
<dbReference type="PANTHER" id="PTHR35526:SF3">
    <property type="entry name" value="ANTI-SIGMA-F FACTOR RSBW"/>
    <property type="match status" value="1"/>
</dbReference>
<evidence type="ECO:0000259" key="2">
    <source>
        <dbReference type="Pfam" id="PF13581"/>
    </source>
</evidence>
<protein>
    <submittedName>
        <fullName evidence="3">ATP-binding protein</fullName>
    </submittedName>
</protein>
<dbReference type="SUPFAM" id="SSF55874">
    <property type="entry name" value="ATPase domain of HSP90 chaperone/DNA topoisomerase II/histidine kinase"/>
    <property type="match status" value="1"/>
</dbReference>
<name>A0ABU2LAW1_9ACTN</name>
<evidence type="ECO:0000313" key="4">
    <source>
        <dbReference type="Proteomes" id="UP001183388"/>
    </source>
</evidence>
<dbReference type="InterPro" id="IPR050267">
    <property type="entry name" value="Anti-sigma-factor_SerPK"/>
</dbReference>
<evidence type="ECO:0000256" key="1">
    <source>
        <dbReference type="ARBA" id="ARBA00022527"/>
    </source>
</evidence>
<sequence length="156" mass="16197">MAFFPYAPRLPEQRSAAGAPGGRVSFRLPAAETAAAEARRRTRRQLSEWRAPAHASENAQLIISELVTNALRHTDSETVGCELRITGSLLRVAVDGAGRGPEARPARAGAEDEGGRGLLLVHALARGWGVRPGTAGGHVVWAELPLAGPSGGAPGA</sequence>
<dbReference type="RefSeq" id="WP_311631646.1">
    <property type="nucleotide sequence ID" value="NZ_JAVREN010000025.1"/>
</dbReference>
<dbReference type="Gene3D" id="3.30.565.10">
    <property type="entry name" value="Histidine kinase-like ATPase, C-terminal domain"/>
    <property type="match status" value="1"/>
</dbReference>
<evidence type="ECO:0000313" key="3">
    <source>
        <dbReference type="EMBL" id="MDT0308704.1"/>
    </source>
</evidence>
<dbReference type="EMBL" id="JAVREN010000025">
    <property type="protein sequence ID" value="MDT0308704.1"/>
    <property type="molecule type" value="Genomic_DNA"/>
</dbReference>
<reference evidence="4" key="1">
    <citation type="submission" date="2023-07" db="EMBL/GenBank/DDBJ databases">
        <title>30 novel species of actinomycetes from the DSMZ collection.</title>
        <authorList>
            <person name="Nouioui I."/>
        </authorList>
    </citation>
    <scope>NUCLEOTIDE SEQUENCE [LARGE SCALE GENOMIC DNA]</scope>
    <source>
        <strain evidence="4">DSM 44917</strain>
    </source>
</reference>
<dbReference type="Pfam" id="PF13581">
    <property type="entry name" value="HATPase_c_2"/>
    <property type="match status" value="1"/>
</dbReference>
<dbReference type="CDD" id="cd16936">
    <property type="entry name" value="HATPase_RsbW-like"/>
    <property type="match status" value="1"/>
</dbReference>
<comment type="caution">
    <text evidence="3">The sequence shown here is derived from an EMBL/GenBank/DDBJ whole genome shotgun (WGS) entry which is preliminary data.</text>
</comment>
<dbReference type="Proteomes" id="UP001183388">
    <property type="component" value="Unassembled WGS sequence"/>
</dbReference>
<dbReference type="InterPro" id="IPR003594">
    <property type="entry name" value="HATPase_dom"/>
</dbReference>
<gene>
    <name evidence="3" type="ORF">RM780_17295</name>
</gene>
<dbReference type="PANTHER" id="PTHR35526">
    <property type="entry name" value="ANTI-SIGMA-F FACTOR RSBW-RELATED"/>
    <property type="match status" value="1"/>
</dbReference>
<accession>A0ABU2LAW1</accession>
<dbReference type="InterPro" id="IPR036890">
    <property type="entry name" value="HATPase_C_sf"/>
</dbReference>
<keyword evidence="3" id="KW-0067">ATP-binding</keyword>
<organism evidence="3 4">
    <name type="scientific">Streptomyces boetiae</name>
    <dbReference type="NCBI Taxonomy" id="3075541"/>
    <lineage>
        <taxon>Bacteria</taxon>
        <taxon>Bacillati</taxon>
        <taxon>Actinomycetota</taxon>
        <taxon>Actinomycetes</taxon>
        <taxon>Kitasatosporales</taxon>
        <taxon>Streptomycetaceae</taxon>
        <taxon>Streptomyces</taxon>
    </lineage>
</organism>